<feature type="compositionally biased region" description="Acidic residues" evidence="1">
    <location>
        <begin position="331"/>
        <end position="342"/>
    </location>
</feature>
<feature type="compositionally biased region" description="Polar residues" evidence="1">
    <location>
        <begin position="73"/>
        <end position="104"/>
    </location>
</feature>
<feature type="compositionally biased region" description="Low complexity" evidence="1">
    <location>
        <begin position="54"/>
        <end position="71"/>
    </location>
</feature>
<evidence type="ECO:0000256" key="1">
    <source>
        <dbReference type="SAM" id="MobiDB-lite"/>
    </source>
</evidence>
<sequence>MSADLFAEFNQLSSGPPPAQQQQQQSQQAPQNSYSAFQGAQSISQAQNSFDFFQSSNPPTYQQSQQSQRPSGGLNTWNTSFIPTAQQSQQPSGGLDTWNSSFSPATRPHKPQVPVDDDDGWGDFEVAEPEAVKPSPVSWETPSQSVQAAPSPPPERPANLNRIRASTMDIMTNNLVDLGVSQHRAATATPTSAKVRERVMPKQKFAPSDPSVLFDADDFELQVVEQDEDDENEDDDFGDFETVTTARPSEKPKQPQAVPAPTLPSMDLLSLDDSPMAAPSQGQQRPNVSAKAAPKQASRSKPSISSQPRKAAAKPATASKGVKVTNATIKEEDEWAAWDDFESSSGTKNKPEPAATKIQSPTDNWEWGADDTFPEATDPNAGVASMTLGISQSDNDPPPTNVPPPSVILSAFPSLLASGNSLFKPLVGQNISIKQRILSDPKAIEFLKGYILLATTAGHVIAGRKHRWHRDKILAKSMSISAAGSKGMKLAGIDKTQAIREDREAADIAGAWRDLVGRVRSAVAAANGEGLASLKVPELSDTLQVQTAKFVPTGTSPCIICGLKREERVNKVDHDVEDSFGEWWVDHWGHRACKNFWVEHEKMLRQR</sequence>
<protein>
    <recommendedName>
        <fullName evidence="4">Serine/threonine-protein kinase ppk6</fullName>
    </recommendedName>
</protein>
<dbReference type="Proteomes" id="UP000766486">
    <property type="component" value="Unassembled WGS sequence"/>
</dbReference>
<dbReference type="PANTHER" id="PTHR42084:SF1">
    <property type="entry name" value="SERINE_THREONINE-PROTEIN KINASE PPK6"/>
    <property type="match status" value="1"/>
</dbReference>
<feature type="region of interest" description="Disordered" evidence="1">
    <location>
        <begin position="182"/>
        <end position="364"/>
    </location>
</feature>
<feature type="compositionally biased region" description="Polar residues" evidence="1">
    <location>
        <begin position="297"/>
        <end position="308"/>
    </location>
</feature>
<feature type="compositionally biased region" description="Acidic residues" evidence="1">
    <location>
        <begin position="115"/>
        <end position="128"/>
    </location>
</feature>
<accession>A0ABY6TUP3</accession>
<feature type="compositionally biased region" description="Low complexity" evidence="1">
    <location>
        <begin position="263"/>
        <end position="276"/>
    </location>
</feature>
<dbReference type="PANTHER" id="PTHR42084">
    <property type="entry name" value="YALI0E26631P"/>
    <property type="match status" value="1"/>
</dbReference>
<feature type="compositionally biased region" description="Low complexity" evidence="1">
    <location>
        <begin position="20"/>
        <end position="36"/>
    </location>
</feature>
<feature type="compositionally biased region" description="Acidic residues" evidence="1">
    <location>
        <begin position="215"/>
        <end position="239"/>
    </location>
</feature>
<comment type="caution">
    <text evidence="2">The sequence shown here is derived from an EMBL/GenBank/DDBJ whole genome shotgun (WGS) entry which is preliminary data.</text>
</comment>
<organism evidence="2 3">
    <name type="scientific">Bionectria ochroleuca</name>
    <name type="common">Gliocladium roseum</name>
    <dbReference type="NCBI Taxonomy" id="29856"/>
    <lineage>
        <taxon>Eukaryota</taxon>
        <taxon>Fungi</taxon>
        <taxon>Dikarya</taxon>
        <taxon>Ascomycota</taxon>
        <taxon>Pezizomycotina</taxon>
        <taxon>Sordariomycetes</taxon>
        <taxon>Hypocreomycetidae</taxon>
        <taxon>Hypocreales</taxon>
        <taxon>Bionectriaceae</taxon>
        <taxon>Clonostachys</taxon>
    </lineage>
</organism>
<gene>
    <name evidence="2" type="ORF">CLO192961_LOCUS83144</name>
</gene>
<evidence type="ECO:0000313" key="2">
    <source>
        <dbReference type="EMBL" id="VUC22381.1"/>
    </source>
</evidence>
<reference evidence="2 3" key="1">
    <citation type="submission" date="2019-06" db="EMBL/GenBank/DDBJ databases">
        <authorList>
            <person name="Broberg M."/>
        </authorList>
    </citation>
    <scope>NUCLEOTIDE SEQUENCE [LARGE SCALE GENOMIC DNA]</scope>
</reference>
<feature type="compositionally biased region" description="Polar residues" evidence="1">
    <location>
        <begin position="38"/>
        <end position="53"/>
    </location>
</feature>
<feature type="region of interest" description="Disordered" evidence="1">
    <location>
        <begin position="1"/>
        <end position="159"/>
    </location>
</feature>
<proteinExistence type="predicted"/>
<evidence type="ECO:0008006" key="4">
    <source>
        <dbReference type="Google" id="ProtNLM"/>
    </source>
</evidence>
<dbReference type="EMBL" id="CABFNS010000565">
    <property type="protein sequence ID" value="VUC22381.1"/>
    <property type="molecule type" value="Genomic_DNA"/>
</dbReference>
<evidence type="ECO:0000313" key="3">
    <source>
        <dbReference type="Proteomes" id="UP000766486"/>
    </source>
</evidence>
<keyword evidence="3" id="KW-1185">Reference proteome</keyword>
<name>A0ABY6TUP3_BIOOC</name>